<accession>A0ABU1TC40</accession>
<feature type="transmembrane region" description="Helical" evidence="1">
    <location>
        <begin position="183"/>
        <end position="204"/>
    </location>
</feature>
<gene>
    <name evidence="3" type="ORF">J2W55_002761</name>
</gene>
<dbReference type="EMBL" id="JAVDUU010000003">
    <property type="protein sequence ID" value="MDR6942908.1"/>
    <property type="molecule type" value="Genomic_DNA"/>
</dbReference>
<keyword evidence="4" id="KW-1185">Reference proteome</keyword>
<proteinExistence type="predicted"/>
<feature type="transmembrane region" description="Helical" evidence="1">
    <location>
        <begin position="346"/>
        <end position="370"/>
    </location>
</feature>
<organism evidence="3 4">
    <name type="scientific">Mucilaginibacter pocheonensis</name>
    <dbReference type="NCBI Taxonomy" id="398050"/>
    <lineage>
        <taxon>Bacteria</taxon>
        <taxon>Pseudomonadati</taxon>
        <taxon>Bacteroidota</taxon>
        <taxon>Sphingobacteriia</taxon>
        <taxon>Sphingobacteriales</taxon>
        <taxon>Sphingobacteriaceae</taxon>
        <taxon>Mucilaginibacter</taxon>
    </lineage>
</organism>
<dbReference type="PANTHER" id="PTHR40407:SF1">
    <property type="entry name" value="HEPARAN-ALPHA-GLUCOSAMINIDE N-ACETYLTRANSFERASE CATALYTIC DOMAIN-CONTAINING PROTEIN"/>
    <property type="match status" value="1"/>
</dbReference>
<feature type="domain" description="Heparan-alpha-glucosaminide N-acetyltransferase catalytic" evidence="2">
    <location>
        <begin position="3"/>
        <end position="214"/>
    </location>
</feature>
<sequence>MKRNESIDFMRGLVMIIMVLDHVRDFFYVTSLSQSPTDLRTTTFILFFTRWTTHLCAPTFVFLSGVSVYLSIKANRGEGARAFLLSRGLWLILLDFTLINFGMWFDIGFHFLIFEVIAAIGVSFIILSLLYKLPHRLTGVIGVIILALHNLIVFAPGAGTPLYQKILMPFFSPQVFSLGNGRIFFMGYPPVPWLGIMLVGFGASSFFQLPKERQKLLFLKIGLTAIALFIVLRAINIYGDPSPWTVQKGLLYTLLSFANVTKYPPSLLFCLLFLGIMFLILSWVQLIKNKWTDIVRVYGRVPLFYFLVHWYIIHPFVLIMVLLEGYKTSDMVFGSNFGRPKSGSGLQLWAVYLVWMSMVVLMYPICKWYGKYKTKHREKKWLRYI</sequence>
<dbReference type="Pfam" id="PF07786">
    <property type="entry name" value="HGSNAT_cat"/>
    <property type="match status" value="1"/>
</dbReference>
<feature type="transmembrane region" description="Helical" evidence="1">
    <location>
        <begin position="51"/>
        <end position="72"/>
    </location>
</feature>
<feature type="transmembrane region" description="Helical" evidence="1">
    <location>
        <begin position="263"/>
        <end position="284"/>
    </location>
</feature>
<protein>
    <submittedName>
        <fullName evidence="3">Membrane protein</fullName>
    </submittedName>
</protein>
<evidence type="ECO:0000259" key="2">
    <source>
        <dbReference type="Pfam" id="PF07786"/>
    </source>
</evidence>
<dbReference type="InterPro" id="IPR012429">
    <property type="entry name" value="HGSNAT_cat"/>
</dbReference>
<evidence type="ECO:0000313" key="4">
    <source>
        <dbReference type="Proteomes" id="UP001247620"/>
    </source>
</evidence>
<feature type="transmembrane region" description="Helical" evidence="1">
    <location>
        <begin position="12"/>
        <end position="31"/>
    </location>
</feature>
<comment type="caution">
    <text evidence="3">The sequence shown here is derived from an EMBL/GenBank/DDBJ whole genome shotgun (WGS) entry which is preliminary data.</text>
</comment>
<dbReference type="RefSeq" id="WP_310096491.1">
    <property type="nucleotide sequence ID" value="NZ_JAVDUU010000003.1"/>
</dbReference>
<feature type="transmembrane region" description="Helical" evidence="1">
    <location>
        <begin position="216"/>
        <end position="235"/>
    </location>
</feature>
<feature type="transmembrane region" description="Helical" evidence="1">
    <location>
        <begin position="304"/>
        <end position="326"/>
    </location>
</feature>
<dbReference type="Proteomes" id="UP001247620">
    <property type="component" value="Unassembled WGS sequence"/>
</dbReference>
<evidence type="ECO:0000256" key="1">
    <source>
        <dbReference type="SAM" id="Phobius"/>
    </source>
</evidence>
<evidence type="ECO:0000313" key="3">
    <source>
        <dbReference type="EMBL" id="MDR6942908.1"/>
    </source>
</evidence>
<dbReference type="PANTHER" id="PTHR40407">
    <property type="entry name" value="MEMBRANE PROTEIN-LIKE PROTEIN"/>
    <property type="match status" value="1"/>
</dbReference>
<keyword evidence="1" id="KW-1133">Transmembrane helix</keyword>
<keyword evidence="1" id="KW-0472">Membrane</keyword>
<keyword evidence="1" id="KW-0812">Transmembrane</keyword>
<name>A0ABU1TC40_9SPHI</name>
<feature type="transmembrane region" description="Helical" evidence="1">
    <location>
        <begin position="143"/>
        <end position="163"/>
    </location>
</feature>
<feature type="transmembrane region" description="Helical" evidence="1">
    <location>
        <begin position="84"/>
        <end position="105"/>
    </location>
</feature>
<feature type="transmembrane region" description="Helical" evidence="1">
    <location>
        <begin position="111"/>
        <end position="131"/>
    </location>
</feature>
<reference evidence="3 4" key="1">
    <citation type="submission" date="2023-07" db="EMBL/GenBank/DDBJ databases">
        <title>Sorghum-associated microbial communities from plants grown in Nebraska, USA.</title>
        <authorList>
            <person name="Schachtman D."/>
        </authorList>
    </citation>
    <scope>NUCLEOTIDE SEQUENCE [LARGE SCALE GENOMIC DNA]</scope>
    <source>
        <strain evidence="3 4">3262</strain>
    </source>
</reference>